<name>A0A9P6MW51_9FUNG</name>
<feature type="compositionally biased region" description="Polar residues" evidence="1">
    <location>
        <begin position="262"/>
        <end position="272"/>
    </location>
</feature>
<feature type="region of interest" description="Disordered" evidence="1">
    <location>
        <begin position="47"/>
        <end position="196"/>
    </location>
</feature>
<feature type="compositionally biased region" description="Polar residues" evidence="1">
    <location>
        <begin position="128"/>
        <end position="138"/>
    </location>
</feature>
<feature type="transmembrane region" description="Helical" evidence="2">
    <location>
        <begin position="505"/>
        <end position="526"/>
    </location>
</feature>
<comment type="caution">
    <text evidence="3">The sequence shown here is derived from an EMBL/GenBank/DDBJ whole genome shotgun (WGS) entry which is preliminary data.</text>
</comment>
<feature type="region of interest" description="Disordered" evidence="1">
    <location>
        <begin position="336"/>
        <end position="396"/>
    </location>
</feature>
<feature type="transmembrane region" description="Helical" evidence="2">
    <location>
        <begin position="674"/>
        <end position="696"/>
    </location>
</feature>
<feature type="non-terminal residue" evidence="3">
    <location>
        <position position="1"/>
    </location>
</feature>
<feature type="region of interest" description="Disordered" evidence="1">
    <location>
        <begin position="1"/>
        <end position="25"/>
    </location>
</feature>
<dbReference type="AlphaFoldDB" id="A0A9P6MW51"/>
<evidence type="ECO:0000313" key="4">
    <source>
        <dbReference type="Proteomes" id="UP000703661"/>
    </source>
</evidence>
<feature type="compositionally biased region" description="Low complexity" evidence="1">
    <location>
        <begin position="376"/>
        <end position="389"/>
    </location>
</feature>
<keyword evidence="2" id="KW-0472">Membrane</keyword>
<keyword evidence="2" id="KW-1133">Transmembrane helix</keyword>
<keyword evidence="2" id="KW-0812">Transmembrane</keyword>
<evidence type="ECO:0000256" key="1">
    <source>
        <dbReference type="SAM" id="MobiDB-lite"/>
    </source>
</evidence>
<organism evidence="3 4">
    <name type="scientific">Entomortierella chlamydospora</name>
    <dbReference type="NCBI Taxonomy" id="101097"/>
    <lineage>
        <taxon>Eukaryota</taxon>
        <taxon>Fungi</taxon>
        <taxon>Fungi incertae sedis</taxon>
        <taxon>Mucoromycota</taxon>
        <taxon>Mortierellomycotina</taxon>
        <taxon>Mortierellomycetes</taxon>
        <taxon>Mortierellales</taxon>
        <taxon>Mortierellaceae</taxon>
        <taxon>Entomortierella</taxon>
    </lineage>
</organism>
<keyword evidence="4" id="KW-1185">Reference proteome</keyword>
<accession>A0A9P6MW51</accession>
<sequence>NPTPIIKKARKRAATTSADTNRPTFAISPSSLEYQLTANLLNYNPSTAAASSASSRPRQKPRRGTVGSDARIDSSKIVATSSQSTGHGHNRSRDKNTVEASSEIYGRNNLQESEQRKRSRTVVERLTPTGSLPSSPKATQDPVGYFPSSDENIEHPAHSTPSIPHPPLPPKSPRSLIAHYFPGPLPPPPSRGRVPTGHKEPLVAPTPFKTPTFGPASVLTSFQDNNAPPMPSPSSSFHYIPLTNNISRCSTAQTHNHEDSDLVSSSRPSPCTSALGLSAPVSKAQQQQLQTHRIPSDLDLLMANNARGRFHNHQHNNFNRNHPINNFSVHNHTLDTNNSNHLHHHTNDDENDDHPAESGEVAFSNPVPGTRRGPITTTATATTTTTATPPTAPIYPRGLMSTAGSPLVEQNNPIVARVQQKAVPYIRELVPGKEPTGPPSSNTSRDLEIIIDKITGRLRTNRTSMEPWPYYDSPWDEKPLPPVRREKGNRYWVFRDVDGLVPGPFFFILGHLLPFLWWIGSVYPLAEHPDDIRALERAQAQAQAAAAAAAAAGNDVDAESNQNLRNDGMIQRLKNQLRKIAGKKQEPIMIIEMARVSQDTDREGSTIAPPPNPNHHLLHHANPADLDNDITQAPPVDTHGPWSAEIHAPSLFEQRLEHDRKVLRYELNQRWKKINLIWSVGSFVIAIIATALVVSFA</sequence>
<feature type="region of interest" description="Disordered" evidence="1">
    <location>
        <begin position="253"/>
        <end position="277"/>
    </location>
</feature>
<feature type="compositionally biased region" description="Pro residues" evidence="1">
    <location>
        <begin position="163"/>
        <end position="172"/>
    </location>
</feature>
<feature type="region of interest" description="Disordered" evidence="1">
    <location>
        <begin position="600"/>
        <end position="622"/>
    </location>
</feature>
<protein>
    <submittedName>
        <fullName evidence="3">Uncharacterized protein</fullName>
    </submittedName>
</protein>
<dbReference type="Proteomes" id="UP000703661">
    <property type="component" value="Unassembled WGS sequence"/>
</dbReference>
<feature type="compositionally biased region" description="Basic and acidic residues" evidence="1">
    <location>
        <begin position="345"/>
        <end position="357"/>
    </location>
</feature>
<evidence type="ECO:0000256" key="2">
    <source>
        <dbReference type="SAM" id="Phobius"/>
    </source>
</evidence>
<dbReference type="EMBL" id="JAAAID010000588">
    <property type="protein sequence ID" value="KAG0015859.1"/>
    <property type="molecule type" value="Genomic_DNA"/>
</dbReference>
<feature type="compositionally biased region" description="Polar residues" evidence="1">
    <location>
        <begin position="77"/>
        <end position="87"/>
    </location>
</feature>
<gene>
    <name evidence="3" type="ORF">BGZ80_009587</name>
</gene>
<proteinExistence type="predicted"/>
<evidence type="ECO:0000313" key="3">
    <source>
        <dbReference type="EMBL" id="KAG0015859.1"/>
    </source>
</evidence>
<reference evidence="3" key="1">
    <citation type="journal article" date="2020" name="Fungal Divers.">
        <title>Resolving the Mortierellaceae phylogeny through synthesis of multi-gene phylogenetics and phylogenomics.</title>
        <authorList>
            <person name="Vandepol N."/>
            <person name="Liber J."/>
            <person name="Desiro A."/>
            <person name="Na H."/>
            <person name="Kennedy M."/>
            <person name="Barry K."/>
            <person name="Grigoriev I.V."/>
            <person name="Miller A.N."/>
            <person name="O'Donnell K."/>
            <person name="Stajich J.E."/>
            <person name="Bonito G."/>
        </authorList>
    </citation>
    <scope>NUCLEOTIDE SEQUENCE</scope>
    <source>
        <strain evidence="3">NRRL 2769</strain>
    </source>
</reference>